<evidence type="ECO:0000259" key="2">
    <source>
        <dbReference type="Pfam" id="PF04326"/>
    </source>
</evidence>
<reference evidence="3" key="1">
    <citation type="journal article" date="2015" name="Nature">
        <title>Complex archaea that bridge the gap between prokaryotes and eukaryotes.</title>
        <authorList>
            <person name="Spang A."/>
            <person name="Saw J.H."/>
            <person name="Jorgensen S.L."/>
            <person name="Zaremba-Niedzwiedzka K."/>
            <person name="Martijn J."/>
            <person name="Lind A.E."/>
            <person name="van Eijk R."/>
            <person name="Schleper C."/>
            <person name="Guy L."/>
            <person name="Ettema T.J."/>
        </authorList>
    </citation>
    <scope>NUCLEOTIDE SEQUENCE</scope>
</reference>
<protein>
    <recommendedName>
        <fullName evidence="2">Schlafen AlbA-2 domain-containing protein</fullName>
    </recommendedName>
</protein>
<keyword evidence="1" id="KW-1133">Transmembrane helix</keyword>
<sequence length="366" mass="42619">MVLILNKKYVFIYCILISSLIGSNFITIVKGTTIFDRQIEIPNGTTKEIPFELTSKEGGKIKIYINTSEFLRFTILSDEEYQKYKDGKGHSYIISEDHIYNLSKTYTLSYNGSFYLILDNYYPLNEDAIVDIKVEIFEQNDNSENLVEIILIILIVIIISVVVMLYVRFKSRQKKILNEDNKVINLLKEGECEYLDFKTDFYNFNNSDNKIKLESKKEFLKDILGLVNNFRKDKSLGISYLVIGVAETNDIYNGHHQNVKFNDIKTIKDLIHANIKPELITVDLKEYYISGDKENISILKEKRDGYDRIIILIIEYESGNVFSLKKDFGNPQLGVPYYLENTSFYRDGSHTRTSPEEVRMKIRSIH</sequence>
<feature type="transmembrane region" description="Helical" evidence="1">
    <location>
        <begin position="9"/>
        <end position="29"/>
    </location>
</feature>
<dbReference type="AlphaFoldDB" id="A0A0F9RBY0"/>
<dbReference type="InterPro" id="IPR007421">
    <property type="entry name" value="Schlafen_AlbA_2_dom"/>
</dbReference>
<keyword evidence="1" id="KW-0472">Membrane</keyword>
<accession>A0A0F9RBY0</accession>
<proteinExistence type="predicted"/>
<keyword evidence="1" id="KW-0812">Transmembrane</keyword>
<comment type="caution">
    <text evidence="3">The sequence shown here is derived from an EMBL/GenBank/DDBJ whole genome shotgun (WGS) entry which is preliminary data.</text>
</comment>
<feature type="transmembrane region" description="Helical" evidence="1">
    <location>
        <begin position="149"/>
        <end position="167"/>
    </location>
</feature>
<evidence type="ECO:0000313" key="3">
    <source>
        <dbReference type="EMBL" id="KKN22661.1"/>
    </source>
</evidence>
<evidence type="ECO:0000256" key="1">
    <source>
        <dbReference type="SAM" id="Phobius"/>
    </source>
</evidence>
<dbReference type="Pfam" id="PF04326">
    <property type="entry name" value="SLFN_AlbA_2"/>
    <property type="match status" value="1"/>
</dbReference>
<name>A0A0F9RBY0_9ZZZZ</name>
<feature type="domain" description="Schlafen AlbA-2" evidence="2">
    <location>
        <begin position="191"/>
        <end position="352"/>
    </location>
</feature>
<organism evidence="3">
    <name type="scientific">marine sediment metagenome</name>
    <dbReference type="NCBI Taxonomy" id="412755"/>
    <lineage>
        <taxon>unclassified sequences</taxon>
        <taxon>metagenomes</taxon>
        <taxon>ecological metagenomes</taxon>
    </lineage>
</organism>
<dbReference type="EMBL" id="LAZR01003040">
    <property type="protein sequence ID" value="KKN22661.1"/>
    <property type="molecule type" value="Genomic_DNA"/>
</dbReference>
<gene>
    <name evidence="3" type="ORF">LCGC14_0912910</name>
</gene>